<dbReference type="InterPro" id="IPR036706">
    <property type="entry name" value="VOMI_sf"/>
</dbReference>
<keyword evidence="1" id="KW-0732">Signal</keyword>
<reference evidence="2 3" key="1">
    <citation type="submission" date="2019-10" db="EMBL/GenBank/DDBJ databases">
        <title>New genus of Silvanigrellaceae.</title>
        <authorList>
            <person name="Pitt A."/>
            <person name="Hahn M.W."/>
        </authorList>
    </citation>
    <scope>NUCLEOTIDE SEQUENCE [LARGE SCALE GENOMIC DNA]</scope>
    <source>
        <strain evidence="2 3">33A1-SZDP</strain>
    </source>
</reference>
<dbReference type="EMBL" id="WFLN01000008">
    <property type="protein sequence ID" value="KAB8029210.1"/>
    <property type="molecule type" value="Genomic_DNA"/>
</dbReference>
<organism evidence="2 3">
    <name type="scientific">Fluviispira multicolorata</name>
    <dbReference type="NCBI Taxonomy" id="2654512"/>
    <lineage>
        <taxon>Bacteria</taxon>
        <taxon>Pseudomonadati</taxon>
        <taxon>Bdellovibrionota</taxon>
        <taxon>Oligoflexia</taxon>
        <taxon>Silvanigrellales</taxon>
        <taxon>Silvanigrellaceae</taxon>
        <taxon>Fluviispira</taxon>
    </lineage>
</organism>
<proteinExistence type="predicted"/>
<dbReference type="AlphaFoldDB" id="A0A833N346"/>
<comment type="caution">
    <text evidence="2">The sequence shown here is derived from an EMBL/GenBank/DDBJ whole genome shotgun (WGS) entry which is preliminary data.</text>
</comment>
<gene>
    <name evidence="2" type="ORF">GCL57_11790</name>
</gene>
<name>A0A833N346_9BACT</name>
<dbReference type="InterPro" id="IPR005515">
    <property type="entry name" value="VOMI"/>
</dbReference>
<dbReference type="PANTHER" id="PTHR18841">
    <property type="entry name" value="VITELLINE MEMBRANE OUTER LAYER PROTEIN I-RELATED"/>
    <property type="match status" value="1"/>
</dbReference>
<dbReference type="Proteomes" id="UP000442694">
    <property type="component" value="Unassembled WGS sequence"/>
</dbReference>
<dbReference type="Gene3D" id="2.100.10.20">
    <property type="entry name" value="Vitelline membrane outer layer protein I (VOMI)"/>
    <property type="match status" value="1"/>
</dbReference>
<accession>A0A833N346</accession>
<dbReference type="Pfam" id="PF03762">
    <property type="entry name" value="VOMI"/>
    <property type="match status" value="1"/>
</dbReference>
<keyword evidence="3" id="KW-1185">Reference proteome</keyword>
<feature type="chain" id="PRO_5032595452" description="Vitelline membrane outer layer protein I (VOMI)" evidence="1">
    <location>
        <begin position="32"/>
        <end position="209"/>
    </location>
</feature>
<dbReference type="SUPFAM" id="SSF51092">
    <property type="entry name" value="Vitelline membrane outer protein-I (VMO-I)"/>
    <property type="match status" value="1"/>
</dbReference>
<evidence type="ECO:0000256" key="1">
    <source>
        <dbReference type="SAM" id="SignalP"/>
    </source>
</evidence>
<evidence type="ECO:0008006" key="4">
    <source>
        <dbReference type="Google" id="ProtNLM"/>
    </source>
</evidence>
<sequence>MTIHERVIIMKLYLQAKILFSMLLTSTSAYAENSKQLDPNQGIIPSVPGYYPETDGFWGDWGFYDKCPLGQYVDGYTLLSEEEQINSDDTTLNGIILHCSGGARATSSISKWGSWIKPAYCHGPAKGFAIQIEPQQGDDDDTAANDFMLVCNDSSIAHAETRTHWGNWSNIYYCPTGQVIQGLITRVERQRYNGDDTALNGVRMICGQP</sequence>
<evidence type="ECO:0000313" key="2">
    <source>
        <dbReference type="EMBL" id="KAB8029210.1"/>
    </source>
</evidence>
<evidence type="ECO:0000313" key="3">
    <source>
        <dbReference type="Proteomes" id="UP000442694"/>
    </source>
</evidence>
<feature type="signal peptide" evidence="1">
    <location>
        <begin position="1"/>
        <end position="31"/>
    </location>
</feature>
<dbReference type="GO" id="GO:0005615">
    <property type="term" value="C:extracellular space"/>
    <property type="evidence" value="ECO:0007669"/>
    <property type="project" value="TreeGrafter"/>
</dbReference>
<protein>
    <recommendedName>
        <fullName evidence="4">Vitelline membrane outer layer protein I (VOMI)</fullName>
    </recommendedName>
</protein>
<dbReference type="PANTHER" id="PTHR18841:SF0">
    <property type="entry name" value="VITELLINE MEMBRANE OUTER LAYER 1 HOMOLOG A-RELATED"/>
    <property type="match status" value="1"/>
</dbReference>